<dbReference type="Proteomes" id="UP000232101">
    <property type="component" value="Unassembled WGS sequence"/>
</dbReference>
<reference evidence="1 2" key="1">
    <citation type="submission" date="2017-11" db="EMBL/GenBank/DDBJ databases">
        <title>Bacterial isolate from king chilli rhizosphere.</title>
        <authorList>
            <person name="Takhelmayum P."/>
            <person name="Sarangthem I."/>
        </authorList>
    </citation>
    <scope>NUCLEOTIDE SEQUENCE [LARGE SCALE GENOMIC DNA]</scope>
    <source>
        <strain evidence="2">t26</strain>
    </source>
</reference>
<dbReference type="EMBL" id="PHQY01000587">
    <property type="protein sequence ID" value="PJO43842.1"/>
    <property type="molecule type" value="Genomic_DNA"/>
</dbReference>
<name>A0A2M9Q776_9BACI</name>
<protein>
    <submittedName>
        <fullName evidence="1">Uncharacterized protein</fullName>
    </submittedName>
</protein>
<evidence type="ECO:0000313" key="1">
    <source>
        <dbReference type="EMBL" id="PJO43842.1"/>
    </source>
</evidence>
<accession>A0A2M9Q776</accession>
<gene>
    <name evidence="1" type="ORF">CWD94_10345</name>
</gene>
<dbReference type="AlphaFoldDB" id="A0A2M9Q776"/>
<proteinExistence type="predicted"/>
<evidence type="ECO:0000313" key="2">
    <source>
        <dbReference type="Proteomes" id="UP000232101"/>
    </source>
</evidence>
<comment type="caution">
    <text evidence="1">The sequence shown here is derived from an EMBL/GenBank/DDBJ whole genome shotgun (WGS) entry which is preliminary data.</text>
</comment>
<organism evidence="1 2">
    <name type="scientific">Lysinibacillus xylanilyticus</name>
    <dbReference type="NCBI Taxonomy" id="582475"/>
    <lineage>
        <taxon>Bacteria</taxon>
        <taxon>Bacillati</taxon>
        <taxon>Bacillota</taxon>
        <taxon>Bacilli</taxon>
        <taxon>Bacillales</taxon>
        <taxon>Bacillaceae</taxon>
        <taxon>Lysinibacillus</taxon>
    </lineage>
</organism>
<sequence length="67" mass="7383">MILAFVPLCARSRVSGQPDAGHEGVITGRDGFSLRSSIANPQGVAQPPLQSTYLHSIRLTKLRYNFW</sequence>